<evidence type="ECO:0000256" key="4">
    <source>
        <dbReference type="PIRSR" id="PIRSR039026-1"/>
    </source>
</evidence>
<feature type="binding site" evidence="5">
    <location>
        <position position="209"/>
    </location>
    <ligand>
        <name>Na(+)</name>
        <dbReference type="ChEBI" id="CHEBI:29101"/>
    </ligand>
</feature>
<evidence type="ECO:0000313" key="7">
    <source>
        <dbReference type="EMBL" id="AMY70625.1"/>
    </source>
</evidence>
<dbReference type="InterPro" id="IPR018389">
    <property type="entry name" value="DctP_fam"/>
</dbReference>
<dbReference type="Proteomes" id="UP000076128">
    <property type="component" value="Chromosome"/>
</dbReference>
<dbReference type="PIRSF" id="PIRSF039026">
    <property type="entry name" value="SiaP"/>
    <property type="match status" value="1"/>
</dbReference>
<dbReference type="PATRIC" id="fig|1335048.3.peg.3524"/>
<name>A0A159Z5S6_9RHOB</name>
<keyword evidence="2 6" id="KW-0732">Signal</keyword>
<dbReference type="Gene3D" id="3.40.190.10">
    <property type="entry name" value="Periplasmic binding protein-like II"/>
    <property type="match status" value="1"/>
</dbReference>
<dbReference type="CDD" id="cd13604">
    <property type="entry name" value="PBP2_TRAP_ketoacid_lactate_like"/>
    <property type="match status" value="1"/>
</dbReference>
<keyword evidence="8" id="KW-1185">Reference proteome</keyword>
<evidence type="ECO:0000256" key="1">
    <source>
        <dbReference type="ARBA" id="ARBA00004418"/>
    </source>
</evidence>
<dbReference type="PANTHER" id="PTHR33376">
    <property type="match status" value="1"/>
</dbReference>
<comment type="subcellular location">
    <subcellularLocation>
        <location evidence="1">Periplasm</location>
    </subcellularLocation>
</comment>
<evidence type="ECO:0000256" key="3">
    <source>
        <dbReference type="ARBA" id="ARBA00022764"/>
    </source>
</evidence>
<dbReference type="Pfam" id="PF03480">
    <property type="entry name" value="DctP"/>
    <property type="match status" value="1"/>
</dbReference>
<dbReference type="InterPro" id="IPR026289">
    <property type="entry name" value="SBP_TakP-like"/>
</dbReference>
<evidence type="ECO:0000256" key="2">
    <source>
        <dbReference type="ARBA" id="ARBA00022729"/>
    </source>
</evidence>
<reference evidence="7 8" key="1">
    <citation type="submission" date="2015-09" db="EMBL/GenBank/DDBJ databases">
        <title>Complete genome sequence of Defluviimonas alba cai42t isolated from an oilfield in Xinjiang.</title>
        <authorList>
            <person name="Geng S."/>
            <person name="Pan X."/>
            <person name="Wu X."/>
        </authorList>
    </citation>
    <scope>NUCLEOTIDE SEQUENCE [LARGE SCALE GENOMIC DNA]</scope>
    <source>
        <strain evidence="8">cai42</strain>
    </source>
</reference>
<dbReference type="STRING" id="1335048.AKL17_3393"/>
<feature type="signal peptide" evidence="6">
    <location>
        <begin position="1"/>
        <end position="25"/>
    </location>
</feature>
<evidence type="ECO:0000256" key="5">
    <source>
        <dbReference type="PIRSR" id="PIRSR039026-2"/>
    </source>
</evidence>
<organism evidence="7 8">
    <name type="scientific">Frigidibacter mobilis</name>
    <dbReference type="NCBI Taxonomy" id="1335048"/>
    <lineage>
        <taxon>Bacteria</taxon>
        <taxon>Pseudomonadati</taxon>
        <taxon>Pseudomonadota</taxon>
        <taxon>Alphaproteobacteria</taxon>
        <taxon>Rhodobacterales</taxon>
        <taxon>Paracoccaceae</taxon>
        <taxon>Frigidibacter</taxon>
    </lineage>
</organism>
<dbReference type="GO" id="GO:0046872">
    <property type="term" value="F:metal ion binding"/>
    <property type="evidence" value="ECO:0007669"/>
    <property type="project" value="UniProtKB-KW"/>
</dbReference>
<dbReference type="OrthoDB" id="9780733at2"/>
<feature type="chain" id="PRO_5007811476" evidence="6">
    <location>
        <begin position="26"/>
        <end position="347"/>
    </location>
</feature>
<dbReference type="GO" id="GO:0055085">
    <property type="term" value="P:transmembrane transport"/>
    <property type="evidence" value="ECO:0007669"/>
    <property type="project" value="InterPro"/>
</dbReference>
<dbReference type="EMBL" id="CP012661">
    <property type="protein sequence ID" value="AMY70625.1"/>
    <property type="molecule type" value="Genomic_DNA"/>
</dbReference>
<dbReference type="RefSeq" id="WP_066815256.1">
    <property type="nucleotide sequence ID" value="NZ_CP012661.1"/>
</dbReference>
<dbReference type="KEGG" id="daa:AKL17_3393"/>
<dbReference type="GO" id="GO:0042597">
    <property type="term" value="C:periplasmic space"/>
    <property type="evidence" value="ECO:0007669"/>
    <property type="project" value="UniProtKB-SubCell"/>
</dbReference>
<dbReference type="Gene3D" id="3.40.190.170">
    <property type="entry name" value="Bacterial extracellular solute-binding protein, family 7"/>
    <property type="match status" value="1"/>
</dbReference>
<evidence type="ECO:0000256" key="6">
    <source>
        <dbReference type="SAM" id="SignalP"/>
    </source>
</evidence>
<accession>A0A159Z5S6</accession>
<protein>
    <submittedName>
        <fullName evidence="7">TRAP dicarboxylate transporter-DctP subunit</fullName>
    </submittedName>
</protein>
<evidence type="ECO:0000313" key="8">
    <source>
        <dbReference type="Proteomes" id="UP000076128"/>
    </source>
</evidence>
<keyword evidence="5" id="KW-0479">Metal-binding</keyword>
<dbReference type="InterPro" id="IPR038404">
    <property type="entry name" value="TRAP_DctP_sf"/>
</dbReference>
<dbReference type="GO" id="GO:0031317">
    <property type="term" value="C:tripartite ATP-independent periplasmic transporter complex"/>
    <property type="evidence" value="ECO:0007669"/>
    <property type="project" value="InterPro"/>
</dbReference>
<sequence>MRNSNRAPICAVVALAIVTGAAAQAQTYDLQSVFGLNVPSIGPSPQLWADRVNEMTDGAVTINVHGAGDFVPPFEVFGAVSSGALPMGFDWIGYWAQQIPVANLVGSMPFGPSPDVALGWMFEGGGLEIIQRAYDPFNVKVLPCHLVGAEAGGWFNREINTAADLQGLNMRIAGLGGMAMARLGANTQLVPAGEIFLSLETGRIDAAEFSAPQLDVGFGFQRVTKYYYFPGWHQPSSWDSIIINMDVWNSFDERTQNTMTEACQANIAFNLGDQINSQAEAIATIRGAGTNVRRFPDDVLLALREASDAVLDEQAQQDPIFAEALESLRAYMSSVGEWSTLQALPAR</sequence>
<feature type="binding site" evidence="4">
    <location>
        <position position="171"/>
    </location>
    <ligand>
        <name>substrate</name>
    </ligand>
</feature>
<proteinExistence type="predicted"/>
<feature type="binding site" evidence="5">
    <location>
        <position position="234"/>
    </location>
    <ligand>
        <name>substrate</name>
    </ligand>
</feature>
<feature type="binding site" evidence="4">
    <location>
        <position position="150"/>
    </location>
    <ligand>
        <name>substrate</name>
    </ligand>
</feature>
<dbReference type="AlphaFoldDB" id="A0A159Z5S6"/>
<gene>
    <name evidence="7" type="ORF">AKL17_3393</name>
</gene>
<keyword evidence="3" id="KW-0574">Periplasm</keyword>
<feature type="binding site" evidence="5">
    <location>
        <position position="208"/>
    </location>
    <ligand>
        <name>substrate</name>
    </ligand>
</feature>
<dbReference type="PANTHER" id="PTHR33376:SF5">
    <property type="entry name" value="EXTRACYTOPLASMIC SOLUTE RECEPTOR PROTEIN"/>
    <property type="match status" value="1"/>
</dbReference>